<keyword evidence="1" id="KW-1133">Transmembrane helix</keyword>
<evidence type="ECO:0000313" key="3">
    <source>
        <dbReference type="EMBL" id="MCC2211460.1"/>
    </source>
</evidence>
<feature type="transmembrane region" description="Helical" evidence="1">
    <location>
        <begin position="61"/>
        <end position="80"/>
    </location>
</feature>
<organism evidence="3 4">
    <name type="scientific">Hominilimicola fabiformis</name>
    <dbReference type="NCBI Taxonomy" id="2885356"/>
    <lineage>
        <taxon>Bacteria</taxon>
        <taxon>Bacillati</taxon>
        <taxon>Bacillota</taxon>
        <taxon>Clostridia</taxon>
        <taxon>Eubacteriales</taxon>
        <taxon>Oscillospiraceae</taxon>
        <taxon>Hominilimicola</taxon>
    </lineage>
</organism>
<protein>
    <submittedName>
        <fullName evidence="3">ATP-binding protein</fullName>
    </submittedName>
</protein>
<feature type="transmembrane region" description="Helical" evidence="1">
    <location>
        <begin position="185"/>
        <end position="204"/>
    </location>
</feature>
<dbReference type="GO" id="GO:0005524">
    <property type="term" value="F:ATP binding"/>
    <property type="evidence" value="ECO:0007669"/>
    <property type="project" value="UniProtKB-KW"/>
</dbReference>
<feature type="transmembrane region" description="Helical" evidence="1">
    <location>
        <begin position="126"/>
        <end position="148"/>
    </location>
</feature>
<comment type="caution">
    <text evidence="3">The sequence shown here is derived from an EMBL/GenBank/DDBJ whole genome shotgun (WGS) entry which is preliminary data.</text>
</comment>
<sequence length="430" mass="49297">MDWRKIMRIDLGMVLAIIFEYIIFIYYADTLFYRKRNKYLCYAIIALVYIADLFICARGKIVVNTLTFVVIHLVIFGVCYRISWKSALFQSILLAAITSACEFLVIFIPYIRIIPDNTIAMTSSQSLILTFASKLLYLIGIMIISRVFCKKQKNVQATSLGLLSIPILTVIIIMLVMKVNTTSHLLSLVCFILIIMNIIIFAINQKLMIMETEKAELEAQQLKEKFDYDEYMMLKENNQQASILNHDFKEHIGALSSLIGADNETAQEYIKSICGKFSQPKFIEYSDNKILNVLLSKKKEECENQNIQFLIDPIRAELSFFNDMDIVTIFSNLINNAMESCAHSSEKKIYLNIHTENQNFIVIKIENTSDIEPIVINGRLKTHKDNAKLHGIGMNSISRALSAYNGSLDWKYNKEQKIFSTTIIIQNLTA</sequence>
<feature type="transmembrane region" description="Helical" evidence="1">
    <location>
        <begin position="160"/>
        <end position="179"/>
    </location>
</feature>
<dbReference type="InterPro" id="IPR036890">
    <property type="entry name" value="HATPase_C_sf"/>
</dbReference>
<dbReference type="Pfam" id="PF14501">
    <property type="entry name" value="HATPase_c_5"/>
    <property type="match status" value="1"/>
</dbReference>
<feature type="domain" description="Sensor histidine kinase NatK-like C-terminal" evidence="2">
    <location>
        <begin position="323"/>
        <end position="425"/>
    </location>
</feature>
<feature type="transmembrane region" description="Helical" evidence="1">
    <location>
        <begin position="39"/>
        <end position="55"/>
    </location>
</feature>
<feature type="transmembrane region" description="Helical" evidence="1">
    <location>
        <begin position="92"/>
        <end position="114"/>
    </location>
</feature>
<keyword evidence="1" id="KW-0472">Membrane</keyword>
<dbReference type="CDD" id="cd16935">
    <property type="entry name" value="HATPase_AgrC-ComD-like"/>
    <property type="match status" value="1"/>
</dbReference>
<dbReference type="EMBL" id="JAJEQM010000018">
    <property type="protein sequence ID" value="MCC2211460.1"/>
    <property type="molecule type" value="Genomic_DNA"/>
</dbReference>
<keyword evidence="3" id="KW-0067">ATP-binding</keyword>
<reference evidence="3 4" key="1">
    <citation type="submission" date="2021-10" db="EMBL/GenBank/DDBJ databases">
        <title>Anaerobic single-cell dispensing facilitates the cultivation of human gut bacteria.</title>
        <authorList>
            <person name="Afrizal A."/>
        </authorList>
    </citation>
    <scope>NUCLEOTIDE SEQUENCE [LARGE SCALE GENOMIC DNA]</scope>
    <source>
        <strain evidence="3 4">CLA-AA-H232</strain>
    </source>
</reference>
<keyword evidence="3" id="KW-0547">Nucleotide-binding</keyword>
<feature type="transmembrane region" description="Helical" evidence="1">
    <location>
        <begin position="6"/>
        <end position="27"/>
    </location>
</feature>
<accession>A0AAE3E044</accession>
<dbReference type="Gene3D" id="3.30.565.10">
    <property type="entry name" value="Histidine kinase-like ATPase, C-terminal domain"/>
    <property type="match status" value="1"/>
</dbReference>
<dbReference type="SUPFAM" id="SSF55874">
    <property type="entry name" value="ATPase domain of HSP90 chaperone/DNA topoisomerase II/histidine kinase"/>
    <property type="match status" value="1"/>
</dbReference>
<proteinExistence type="predicted"/>
<keyword evidence="4" id="KW-1185">Reference proteome</keyword>
<dbReference type="RefSeq" id="WP_147514645.1">
    <property type="nucleotide sequence ID" value="NZ_JAJEQM010000018.1"/>
</dbReference>
<evidence type="ECO:0000256" key="1">
    <source>
        <dbReference type="SAM" id="Phobius"/>
    </source>
</evidence>
<evidence type="ECO:0000259" key="2">
    <source>
        <dbReference type="Pfam" id="PF14501"/>
    </source>
</evidence>
<dbReference type="AlphaFoldDB" id="A0AAE3E044"/>
<keyword evidence="1" id="KW-0812">Transmembrane</keyword>
<evidence type="ECO:0000313" key="4">
    <source>
        <dbReference type="Proteomes" id="UP001198242"/>
    </source>
</evidence>
<gene>
    <name evidence="3" type="ORF">LKE05_11750</name>
</gene>
<name>A0AAE3E044_9FIRM</name>
<dbReference type="Proteomes" id="UP001198242">
    <property type="component" value="Unassembled WGS sequence"/>
</dbReference>
<dbReference type="InterPro" id="IPR032834">
    <property type="entry name" value="NatK-like_C"/>
</dbReference>